<comment type="caution">
    <text evidence="2">The sequence shown here is derived from an EMBL/GenBank/DDBJ whole genome shotgun (WGS) entry which is preliminary data.</text>
</comment>
<name>A0A9D1U9G4_9BACT</name>
<reference evidence="2" key="1">
    <citation type="journal article" date="2021" name="PeerJ">
        <title>Extensive microbial diversity within the chicken gut microbiome revealed by metagenomics and culture.</title>
        <authorList>
            <person name="Gilroy R."/>
            <person name="Ravi A."/>
            <person name="Getino M."/>
            <person name="Pursley I."/>
            <person name="Horton D.L."/>
            <person name="Alikhan N.F."/>
            <person name="Baker D."/>
            <person name="Gharbi K."/>
            <person name="Hall N."/>
            <person name="Watson M."/>
            <person name="Adriaenssens E.M."/>
            <person name="Foster-Nyarko E."/>
            <person name="Jarju S."/>
            <person name="Secka A."/>
            <person name="Antonio M."/>
            <person name="Oren A."/>
            <person name="Chaudhuri R.R."/>
            <person name="La Ragione R."/>
            <person name="Hildebrand F."/>
            <person name="Pallen M.J."/>
        </authorList>
    </citation>
    <scope>NUCLEOTIDE SEQUENCE</scope>
    <source>
        <strain evidence="2">ChiSxjej5B17-1746</strain>
    </source>
</reference>
<proteinExistence type="predicted"/>
<dbReference type="AlphaFoldDB" id="A0A9D1U9G4"/>
<feature type="transmembrane region" description="Helical" evidence="1">
    <location>
        <begin position="21"/>
        <end position="41"/>
    </location>
</feature>
<sequence length="158" mass="17999">MFGPSLPEGLRLCASRLRLRWRLLLPLSLFFFLAGGVGLFIHANNRPDLPLLEKRFRLLMTWTLPEVHCDEVRLSGLRRKGDQWLATYRFLVSATQGSEASPAIRALLNRRFPECGPLLFERGKACTVEERVLFVPVPVHGLVPESVLRDHPDLLSQM</sequence>
<organism evidence="2 3">
    <name type="scientific">Candidatus Bilophila faecipullorum</name>
    <dbReference type="NCBI Taxonomy" id="2838482"/>
    <lineage>
        <taxon>Bacteria</taxon>
        <taxon>Pseudomonadati</taxon>
        <taxon>Thermodesulfobacteriota</taxon>
        <taxon>Desulfovibrionia</taxon>
        <taxon>Desulfovibrionales</taxon>
        <taxon>Desulfovibrionaceae</taxon>
        <taxon>Bilophila</taxon>
    </lineage>
</organism>
<evidence type="ECO:0000313" key="2">
    <source>
        <dbReference type="EMBL" id="HIW79679.1"/>
    </source>
</evidence>
<dbReference type="Proteomes" id="UP000824264">
    <property type="component" value="Unassembled WGS sequence"/>
</dbReference>
<evidence type="ECO:0000313" key="3">
    <source>
        <dbReference type="Proteomes" id="UP000824264"/>
    </source>
</evidence>
<dbReference type="EMBL" id="DXGI01000412">
    <property type="protein sequence ID" value="HIW79679.1"/>
    <property type="molecule type" value="Genomic_DNA"/>
</dbReference>
<keyword evidence="1" id="KW-0812">Transmembrane</keyword>
<evidence type="ECO:0000256" key="1">
    <source>
        <dbReference type="SAM" id="Phobius"/>
    </source>
</evidence>
<keyword evidence="1" id="KW-1133">Transmembrane helix</keyword>
<accession>A0A9D1U9G4</accession>
<keyword evidence="1" id="KW-0472">Membrane</keyword>
<gene>
    <name evidence="2" type="ORF">H9874_11140</name>
</gene>
<reference evidence="2" key="2">
    <citation type="submission" date="2021-04" db="EMBL/GenBank/DDBJ databases">
        <authorList>
            <person name="Gilroy R."/>
        </authorList>
    </citation>
    <scope>NUCLEOTIDE SEQUENCE</scope>
    <source>
        <strain evidence="2">ChiSxjej5B17-1746</strain>
    </source>
</reference>
<protein>
    <submittedName>
        <fullName evidence="2">Uncharacterized protein</fullName>
    </submittedName>
</protein>